<evidence type="ECO:0000256" key="1">
    <source>
        <dbReference type="ARBA" id="ARBA00004651"/>
    </source>
</evidence>
<evidence type="ECO:0000259" key="9">
    <source>
        <dbReference type="PROSITE" id="PS51012"/>
    </source>
</evidence>
<gene>
    <name evidence="10" type="primary">yhhJ</name>
    <name evidence="10" type="ORF">Pan14r_22960</name>
</gene>
<evidence type="ECO:0000256" key="8">
    <source>
        <dbReference type="SAM" id="Phobius"/>
    </source>
</evidence>
<keyword evidence="5 8" id="KW-0812">Transmembrane</keyword>
<dbReference type="GO" id="GO:0140359">
    <property type="term" value="F:ABC-type transporter activity"/>
    <property type="evidence" value="ECO:0007669"/>
    <property type="project" value="InterPro"/>
</dbReference>
<feature type="transmembrane region" description="Helical" evidence="8">
    <location>
        <begin position="256"/>
        <end position="280"/>
    </location>
</feature>
<organism evidence="10 11">
    <name type="scientific">Crateriforma conspicua</name>
    <dbReference type="NCBI Taxonomy" id="2527996"/>
    <lineage>
        <taxon>Bacteria</taxon>
        <taxon>Pseudomonadati</taxon>
        <taxon>Planctomycetota</taxon>
        <taxon>Planctomycetia</taxon>
        <taxon>Planctomycetales</taxon>
        <taxon>Planctomycetaceae</taxon>
        <taxon>Crateriforma</taxon>
    </lineage>
</organism>
<evidence type="ECO:0000256" key="7">
    <source>
        <dbReference type="ARBA" id="ARBA00023136"/>
    </source>
</evidence>
<evidence type="ECO:0000313" key="11">
    <source>
        <dbReference type="Proteomes" id="UP000317238"/>
    </source>
</evidence>
<keyword evidence="4" id="KW-1003">Cell membrane</keyword>
<evidence type="ECO:0000313" key="10">
    <source>
        <dbReference type="EMBL" id="TWT69999.1"/>
    </source>
</evidence>
<comment type="caution">
    <text evidence="10">The sequence shown here is derived from an EMBL/GenBank/DDBJ whole genome shotgun (WGS) entry which is preliminary data.</text>
</comment>
<comment type="similarity">
    <text evidence="2">Belongs to the ABC-2 integral membrane protein family.</text>
</comment>
<dbReference type="InterPro" id="IPR051449">
    <property type="entry name" value="ABC-2_transporter_component"/>
</dbReference>
<dbReference type="InterPro" id="IPR047817">
    <property type="entry name" value="ABC2_TM_bact-type"/>
</dbReference>
<keyword evidence="7 8" id="KW-0472">Membrane</keyword>
<reference evidence="10 11" key="1">
    <citation type="submission" date="2019-02" db="EMBL/GenBank/DDBJ databases">
        <title>Deep-cultivation of Planctomycetes and their phenomic and genomic characterization uncovers novel biology.</title>
        <authorList>
            <person name="Wiegand S."/>
            <person name="Jogler M."/>
            <person name="Boedeker C."/>
            <person name="Pinto D."/>
            <person name="Vollmers J."/>
            <person name="Rivas-Marin E."/>
            <person name="Kohn T."/>
            <person name="Peeters S.H."/>
            <person name="Heuer A."/>
            <person name="Rast P."/>
            <person name="Oberbeckmann S."/>
            <person name="Bunk B."/>
            <person name="Jeske O."/>
            <person name="Meyerdierks A."/>
            <person name="Storesund J.E."/>
            <person name="Kallscheuer N."/>
            <person name="Luecker S."/>
            <person name="Lage O.M."/>
            <person name="Pohl T."/>
            <person name="Merkel B.J."/>
            <person name="Hornburger P."/>
            <person name="Mueller R.-W."/>
            <person name="Bruemmer F."/>
            <person name="Labrenz M."/>
            <person name="Spormann A.M."/>
            <person name="Op Den Camp H."/>
            <person name="Overmann J."/>
            <person name="Amann R."/>
            <person name="Jetten M.S.M."/>
            <person name="Mascher T."/>
            <person name="Medema M.H."/>
            <person name="Devos D.P."/>
            <person name="Kaster A.-K."/>
            <person name="Ovreas L."/>
            <person name="Rohde M."/>
            <person name="Galperin M.Y."/>
            <person name="Jogler C."/>
        </authorList>
    </citation>
    <scope>NUCLEOTIDE SEQUENCE [LARGE SCALE GENOMIC DNA]</scope>
    <source>
        <strain evidence="10 11">Pan14r</strain>
    </source>
</reference>
<keyword evidence="3" id="KW-0813">Transport</keyword>
<name>A0A5C5Y519_9PLAN</name>
<sequence length="374" mass="41079">MQTAKNILWLTLKELRSLRHDKMLIALLGFALTFSVYSQATGISTEVHHASVGIVDEDNTTLSRRIGSAFYPPYFNQPVLISADQIDPLMNSGQLMFVINIPRGFEADVIADRNPELQVNIDATAVLQADIGASYIQNIVNDEIDRFVTGSDQSSESVVDLIVRRAFNPNGDTSWFSSMTAIIDQITLLTIVLTGAALIREREHGTIEHLLVMPLTSFDIAVSKVCANGLVVLVAVMLSLWLVVENVLGVPIAGSRWLLLAGITLYLFFATAMGILLGTVSGSMAQFALLVLLTVLPLQMLSGAITPIESQPDWLQPITYFFPSRHFVSFAQSIVFRGAGLRDVWHEFFATVSLGMVCFLASLALFRRSISVRN</sequence>
<dbReference type="RefSeq" id="WP_145300646.1">
    <property type="nucleotide sequence ID" value="NZ_CP036319.1"/>
</dbReference>
<evidence type="ECO:0000256" key="4">
    <source>
        <dbReference type="ARBA" id="ARBA00022475"/>
    </source>
</evidence>
<dbReference type="Proteomes" id="UP000317238">
    <property type="component" value="Unassembled WGS sequence"/>
</dbReference>
<evidence type="ECO:0000256" key="5">
    <source>
        <dbReference type="ARBA" id="ARBA00022692"/>
    </source>
</evidence>
<feature type="transmembrane region" description="Helical" evidence="8">
    <location>
        <begin position="287"/>
        <end position="308"/>
    </location>
</feature>
<accession>A0A5C5Y519</accession>
<dbReference type="PANTHER" id="PTHR30294:SF47">
    <property type="entry name" value="INNER MEMBRANE TRANSPORT PERMEASE YHHJ"/>
    <property type="match status" value="1"/>
</dbReference>
<dbReference type="Gene3D" id="3.40.1710.10">
    <property type="entry name" value="abc type-2 transporter like domain"/>
    <property type="match status" value="1"/>
</dbReference>
<dbReference type="Pfam" id="PF12698">
    <property type="entry name" value="ABC2_membrane_3"/>
    <property type="match status" value="1"/>
</dbReference>
<dbReference type="EMBL" id="SJPL01000001">
    <property type="protein sequence ID" value="TWT69999.1"/>
    <property type="molecule type" value="Genomic_DNA"/>
</dbReference>
<feature type="domain" description="ABC transmembrane type-2" evidence="9">
    <location>
        <begin position="129"/>
        <end position="369"/>
    </location>
</feature>
<dbReference type="PROSITE" id="PS51012">
    <property type="entry name" value="ABC_TM2"/>
    <property type="match status" value="1"/>
</dbReference>
<evidence type="ECO:0000256" key="2">
    <source>
        <dbReference type="ARBA" id="ARBA00007783"/>
    </source>
</evidence>
<dbReference type="OrthoDB" id="9776218at2"/>
<keyword evidence="11" id="KW-1185">Reference proteome</keyword>
<dbReference type="GO" id="GO:0005886">
    <property type="term" value="C:plasma membrane"/>
    <property type="evidence" value="ECO:0007669"/>
    <property type="project" value="UniProtKB-SubCell"/>
</dbReference>
<comment type="subcellular location">
    <subcellularLocation>
        <location evidence="1">Cell membrane</location>
        <topology evidence="1">Multi-pass membrane protein</topology>
    </subcellularLocation>
</comment>
<protein>
    <submittedName>
        <fullName evidence="10">Inner membrane transport permease YhhJ</fullName>
    </submittedName>
</protein>
<feature type="transmembrane region" description="Helical" evidence="8">
    <location>
        <begin position="175"/>
        <end position="199"/>
    </location>
</feature>
<feature type="transmembrane region" description="Helical" evidence="8">
    <location>
        <begin position="348"/>
        <end position="366"/>
    </location>
</feature>
<feature type="transmembrane region" description="Helical" evidence="8">
    <location>
        <begin position="220"/>
        <end position="244"/>
    </location>
</feature>
<dbReference type="InterPro" id="IPR013525">
    <property type="entry name" value="ABC2_TM"/>
</dbReference>
<proteinExistence type="inferred from homology"/>
<dbReference type="PANTHER" id="PTHR30294">
    <property type="entry name" value="MEMBRANE COMPONENT OF ABC TRANSPORTER YHHJ-RELATED"/>
    <property type="match status" value="1"/>
</dbReference>
<evidence type="ECO:0000256" key="3">
    <source>
        <dbReference type="ARBA" id="ARBA00022448"/>
    </source>
</evidence>
<evidence type="ECO:0000256" key="6">
    <source>
        <dbReference type="ARBA" id="ARBA00022989"/>
    </source>
</evidence>
<keyword evidence="6 8" id="KW-1133">Transmembrane helix</keyword>
<dbReference type="AlphaFoldDB" id="A0A5C5Y519"/>